<feature type="compositionally biased region" description="Acidic residues" evidence="1">
    <location>
        <begin position="47"/>
        <end position="60"/>
    </location>
</feature>
<reference evidence="2" key="2">
    <citation type="submission" date="2022-01" db="EMBL/GenBank/DDBJ databases">
        <authorList>
            <person name="Yamashiro T."/>
            <person name="Shiraishi A."/>
            <person name="Satake H."/>
            <person name="Nakayama K."/>
        </authorList>
    </citation>
    <scope>NUCLEOTIDE SEQUENCE</scope>
</reference>
<proteinExistence type="predicted"/>
<dbReference type="Proteomes" id="UP001151760">
    <property type="component" value="Unassembled WGS sequence"/>
</dbReference>
<protein>
    <submittedName>
        <fullName evidence="2">Uncharacterized protein</fullName>
    </submittedName>
</protein>
<comment type="caution">
    <text evidence="2">The sequence shown here is derived from an EMBL/GenBank/DDBJ whole genome shotgun (WGS) entry which is preliminary data.</text>
</comment>
<feature type="compositionally biased region" description="Polar residues" evidence="1">
    <location>
        <begin position="1"/>
        <end position="19"/>
    </location>
</feature>
<sequence length="425" mass="45866">MSSSSAPIDTKTISSTSGARGSPVLTPSPDDPYMLARQAYSPTALDTESEPFGDPSETEEPQLLSPTSVPPSPDYTPTTPHTDDESESFETSETRVTSSPSTTLPVDPTLPSSPQRPLLTQTSPTSTPPESLYYRSTARMAVCTQPTLYPGYSTKLTEAIALSPSLFHKRYRSSYETPSSSSSPASSPTLPLQKRYEGTSKLITDTETESTESEDEDTDSKDEETTPEGQQQAIPAKDAVEDEPIGLGYGAARRRALGRARDTVPSTYEDLEDVTIYRDIEGDIHLVRLPVRALLASVQTPPSSVGTPALPEWSPESPLASPVIPSPVASLAPAATLDEDVILEIRPQLELNGSVLHTHSEHLDALPPSHFDGYDWRRLGLPSVPCGDRFWHLRPGQGTQTPKGELCSRPNMRIDGKFTTCGGST</sequence>
<feature type="compositionally biased region" description="Acidic residues" evidence="1">
    <location>
        <begin position="206"/>
        <end position="226"/>
    </location>
</feature>
<name>A0ABQ4ZUH9_9ASTR</name>
<feature type="compositionally biased region" description="Low complexity" evidence="1">
    <location>
        <begin position="174"/>
        <end position="188"/>
    </location>
</feature>
<keyword evidence="3" id="KW-1185">Reference proteome</keyword>
<feature type="region of interest" description="Disordered" evidence="1">
    <location>
        <begin position="174"/>
        <end position="243"/>
    </location>
</feature>
<dbReference type="EMBL" id="BQNB010011578">
    <property type="protein sequence ID" value="GJS92393.1"/>
    <property type="molecule type" value="Genomic_DNA"/>
</dbReference>
<accession>A0ABQ4ZUH9</accession>
<evidence type="ECO:0000256" key="1">
    <source>
        <dbReference type="SAM" id="MobiDB-lite"/>
    </source>
</evidence>
<evidence type="ECO:0000313" key="2">
    <source>
        <dbReference type="EMBL" id="GJS92393.1"/>
    </source>
</evidence>
<feature type="compositionally biased region" description="Polar residues" evidence="1">
    <location>
        <begin position="100"/>
        <end position="115"/>
    </location>
</feature>
<feature type="region of interest" description="Disordered" evidence="1">
    <location>
        <begin position="1"/>
        <end position="132"/>
    </location>
</feature>
<evidence type="ECO:0000313" key="3">
    <source>
        <dbReference type="Proteomes" id="UP001151760"/>
    </source>
</evidence>
<reference evidence="2" key="1">
    <citation type="journal article" date="2022" name="Int. J. Mol. Sci.">
        <title>Draft Genome of Tanacetum Coccineum: Genomic Comparison of Closely Related Tanacetum-Family Plants.</title>
        <authorList>
            <person name="Yamashiro T."/>
            <person name="Shiraishi A."/>
            <person name="Nakayama K."/>
            <person name="Satake H."/>
        </authorList>
    </citation>
    <scope>NUCLEOTIDE SEQUENCE</scope>
</reference>
<organism evidence="2 3">
    <name type="scientific">Tanacetum coccineum</name>
    <dbReference type="NCBI Taxonomy" id="301880"/>
    <lineage>
        <taxon>Eukaryota</taxon>
        <taxon>Viridiplantae</taxon>
        <taxon>Streptophyta</taxon>
        <taxon>Embryophyta</taxon>
        <taxon>Tracheophyta</taxon>
        <taxon>Spermatophyta</taxon>
        <taxon>Magnoliopsida</taxon>
        <taxon>eudicotyledons</taxon>
        <taxon>Gunneridae</taxon>
        <taxon>Pentapetalae</taxon>
        <taxon>asterids</taxon>
        <taxon>campanulids</taxon>
        <taxon>Asterales</taxon>
        <taxon>Asteraceae</taxon>
        <taxon>Asteroideae</taxon>
        <taxon>Anthemideae</taxon>
        <taxon>Anthemidinae</taxon>
        <taxon>Tanacetum</taxon>
    </lineage>
</organism>
<feature type="compositionally biased region" description="Low complexity" evidence="1">
    <location>
        <begin position="117"/>
        <end position="132"/>
    </location>
</feature>
<gene>
    <name evidence="2" type="ORF">Tco_0799361</name>
</gene>